<name>A0ACC1JFZ1_9FUNG</name>
<dbReference type="EMBL" id="JANBPW010000285">
    <property type="protein sequence ID" value="KAJ1950102.1"/>
    <property type="molecule type" value="Genomic_DNA"/>
</dbReference>
<dbReference type="Proteomes" id="UP001150603">
    <property type="component" value="Unassembled WGS sequence"/>
</dbReference>
<evidence type="ECO:0000313" key="1">
    <source>
        <dbReference type="EMBL" id="KAJ1950102.1"/>
    </source>
</evidence>
<proteinExistence type="predicted"/>
<evidence type="ECO:0000313" key="2">
    <source>
        <dbReference type="Proteomes" id="UP001150603"/>
    </source>
</evidence>
<keyword evidence="1" id="KW-0436">Ligase</keyword>
<organism evidence="1 2">
    <name type="scientific">Linderina macrospora</name>
    <dbReference type="NCBI Taxonomy" id="4868"/>
    <lineage>
        <taxon>Eukaryota</taxon>
        <taxon>Fungi</taxon>
        <taxon>Fungi incertae sedis</taxon>
        <taxon>Zoopagomycota</taxon>
        <taxon>Kickxellomycotina</taxon>
        <taxon>Kickxellomycetes</taxon>
        <taxon>Kickxellales</taxon>
        <taxon>Kickxellaceae</taxon>
        <taxon>Linderina</taxon>
    </lineage>
</organism>
<reference evidence="1" key="1">
    <citation type="submission" date="2022-07" db="EMBL/GenBank/DDBJ databases">
        <title>Phylogenomic reconstructions and comparative analyses of Kickxellomycotina fungi.</title>
        <authorList>
            <person name="Reynolds N.K."/>
            <person name="Stajich J.E."/>
            <person name="Barry K."/>
            <person name="Grigoriev I.V."/>
            <person name="Crous P."/>
            <person name="Smith M.E."/>
        </authorList>
    </citation>
    <scope>NUCLEOTIDE SEQUENCE</scope>
    <source>
        <strain evidence="1">NRRL 5244</strain>
    </source>
</reference>
<protein>
    <submittedName>
        <fullName evidence="1">Glutaminyl-tRNA synthetase</fullName>
        <ecNumber evidence="1">6.1.1.18</ecNumber>
    </submittedName>
</protein>
<dbReference type="EC" id="6.1.1.18" evidence="1"/>
<accession>A0ACC1JFZ1</accession>
<sequence length="428" mass="48535">MKDGRYAANEAILRMKMDLEDGNPQMWDLVAYRILYASHHRTGTQWCIYPTYDFTHCLCDSFENITHSLCTREFTNSRQSYYWLCDAVEVYKPVQWEYGRLNITNTVLSKRKLLKLRDDGHVTALDDPRLYTLPALRRRGVPPQAINAFVRELGVTTANTTIDVVRLENHIRDALNELAPRVMAAINPVKVVIENLPADHLEMIEVPYKPRDESFGTHKVPFTRTLYIDASDFRETDSADYYRLAPNKTVGLLSVAHPITCTDVRKNADGSISEIVCRIDDSGKAAKPKTYIQWVAESPEHGSPVRLDEVRVYDSLFKHANPYDKNEVPGGWLSDVNDKSLIVAKGAVAEVGLWDLIKRYAASAAGKKELAEHHVENIRFQFTRIGYFAFDKDTELPAAAIEGDDIKGTKLIMNRIVTLKEDAKKGSN</sequence>
<comment type="caution">
    <text evidence="1">The sequence shown here is derived from an EMBL/GenBank/DDBJ whole genome shotgun (WGS) entry which is preliminary data.</text>
</comment>
<gene>
    <name evidence="1" type="primary">GLN4_2</name>
    <name evidence="1" type="ORF">FBU59_000839</name>
</gene>
<keyword evidence="2" id="KW-1185">Reference proteome</keyword>